<reference evidence="1 2" key="1">
    <citation type="submission" date="2020-08" db="EMBL/GenBank/DDBJ databases">
        <title>Sequencing the genomes of 1000 actinobacteria strains.</title>
        <authorList>
            <person name="Klenk H.-P."/>
        </authorList>
    </citation>
    <scope>NUCLEOTIDE SEQUENCE [LARGE SCALE GENOMIC DNA]</scope>
    <source>
        <strain evidence="1 2">DSM 44786</strain>
    </source>
</reference>
<gene>
    <name evidence="1" type="ORF">F4556_005317</name>
</gene>
<sequence length="168" mass="18830">MDEQIRTEPSRVADERASLTEFLDYQRQTLAMKCAGLTPDQLRTRAVPPSAMSLLGLVRHLADVERGWFLNVVADQGVPSYWGRTPDGSRAEFEVAEADPERAFAIWREVCEQARAVVAGVDSLDAVTHFDGQPYSLRYVLTHMIEEYARHNGHADLLRELIDGSTGE</sequence>
<dbReference type="Proteomes" id="UP000573327">
    <property type="component" value="Unassembled WGS sequence"/>
</dbReference>
<name>A0A7W7WJE8_9ACTN</name>
<dbReference type="Pfam" id="PF04978">
    <property type="entry name" value="MST"/>
    <property type="match status" value="1"/>
</dbReference>
<proteinExistence type="predicted"/>
<dbReference type="InterPro" id="IPR007061">
    <property type="entry name" value="MST-like"/>
</dbReference>
<dbReference type="AlphaFoldDB" id="A0A7W7WJE8"/>
<evidence type="ECO:0000313" key="1">
    <source>
        <dbReference type="EMBL" id="MBB4949782.1"/>
    </source>
</evidence>
<protein>
    <submittedName>
        <fullName evidence="1">Putative damage-inducible protein DinB</fullName>
    </submittedName>
</protein>
<evidence type="ECO:0000313" key="2">
    <source>
        <dbReference type="Proteomes" id="UP000573327"/>
    </source>
</evidence>
<keyword evidence="2" id="KW-1185">Reference proteome</keyword>
<comment type="caution">
    <text evidence="1">The sequence shown here is derived from an EMBL/GenBank/DDBJ whole genome shotgun (WGS) entry which is preliminary data.</text>
</comment>
<organism evidence="1 2">
    <name type="scientific">Kitasatospora gansuensis</name>
    <dbReference type="NCBI Taxonomy" id="258050"/>
    <lineage>
        <taxon>Bacteria</taxon>
        <taxon>Bacillati</taxon>
        <taxon>Actinomycetota</taxon>
        <taxon>Actinomycetes</taxon>
        <taxon>Kitasatosporales</taxon>
        <taxon>Streptomycetaceae</taxon>
        <taxon>Kitasatospora</taxon>
    </lineage>
</organism>
<dbReference type="SUPFAM" id="SSF109854">
    <property type="entry name" value="DinB/YfiT-like putative metalloenzymes"/>
    <property type="match status" value="1"/>
</dbReference>
<dbReference type="Gene3D" id="1.20.120.450">
    <property type="entry name" value="dinb family like domain"/>
    <property type="match status" value="1"/>
</dbReference>
<dbReference type="RefSeq" id="WP_184920388.1">
    <property type="nucleotide sequence ID" value="NZ_JACHJR010000001.1"/>
</dbReference>
<dbReference type="EMBL" id="JACHJR010000001">
    <property type="protein sequence ID" value="MBB4949782.1"/>
    <property type="molecule type" value="Genomic_DNA"/>
</dbReference>
<accession>A0A7W7WJE8</accession>
<dbReference type="InterPro" id="IPR034660">
    <property type="entry name" value="DinB/YfiT-like"/>
</dbReference>